<dbReference type="AlphaFoldDB" id="A0A378PPF9"/>
<dbReference type="GO" id="GO:0016020">
    <property type="term" value="C:membrane"/>
    <property type="evidence" value="ECO:0007669"/>
    <property type="project" value="UniProtKB-SubCell"/>
</dbReference>
<dbReference type="PANTHER" id="PTHR21716">
    <property type="entry name" value="TRANSMEMBRANE PROTEIN"/>
    <property type="match status" value="1"/>
</dbReference>
<evidence type="ECO:0000313" key="8">
    <source>
        <dbReference type="EMBL" id="STY86809.1"/>
    </source>
</evidence>
<evidence type="ECO:0000256" key="4">
    <source>
        <dbReference type="ARBA" id="ARBA00022989"/>
    </source>
</evidence>
<comment type="subcellular location">
    <subcellularLocation>
        <location evidence="1">Membrane</location>
        <topology evidence="1">Multi-pass membrane protein</topology>
    </subcellularLocation>
</comment>
<dbReference type="PANTHER" id="PTHR21716:SF62">
    <property type="entry name" value="TRANSPORT PROTEIN YDBI-RELATED"/>
    <property type="match status" value="1"/>
</dbReference>
<feature type="transmembrane region" description="Helical" evidence="7">
    <location>
        <begin position="275"/>
        <end position="294"/>
    </location>
</feature>
<evidence type="ECO:0000256" key="5">
    <source>
        <dbReference type="ARBA" id="ARBA00023136"/>
    </source>
</evidence>
<feature type="compositionally biased region" description="Basic and acidic residues" evidence="6">
    <location>
        <begin position="365"/>
        <end position="383"/>
    </location>
</feature>
<sequence length="383" mass="42767">MIKAHRINIFMVFAVIFLAMSLYFLTRVWLMVFGAILVAVLLLGLSDYLKRAPKIGKFMRKLPHALSVGLVALMLLLVVSGFLAMFGSDLVNQFEDLKNMTPRAMQSINDYLKSYPVIYDWVAQSKWMQEFIADPAEFLSQYTGDVLGIVPVMVSGLFGGIGSFLIILLVGLFLALTPDVYTKSFVTLVPKQHRDKARYLLKSSYQALRRWLVGQFAVMAFVGVATVIALWLMGIPFALALGVIAFVFDFVPVLGPWLSAVPILLVTLIVAPDMLLWALLMIIVVQQLESYVVAPVVQQRLIDLPPVALLLSQIIMGSLTGILGVALAMPLIVGLIVWVQILYVKFTLKDYSIKVMGQNEEDLERDPYYTPKDDQQLSLLKDD</sequence>
<reference evidence="8 9" key="1">
    <citation type="submission" date="2018-06" db="EMBL/GenBank/DDBJ databases">
        <authorList>
            <consortium name="Pathogen Informatics"/>
            <person name="Doyle S."/>
        </authorList>
    </citation>
    <scope>NUCLEOTIDE SEQUENCE [LARGE SCALE GENOMIC DNA]</scope>
    <source>
        <strain evidence="8 9">NCTC11227</strain>
    </source>
</reference>
<feature type="transmembrane region" description="Helical" evidence="7">
    <location>
        <begin position="31"/>
        <end position="50"/>
    </location>
</feature>
<feature type="region of interest" description="Disordered" evidence="6">
    <location>
        <begin position="364"/>
        <end position="383"/>
    </location>
</feature>
<accession>A0A378PPF9</accession>
<protein>
    <submittedName>
        <fullName evidence="8">Pheromone autoinducer 2 transporter</fullName>
    </submittedName>
</protein>
<comment type="similarity">
    <text evidence="2">Belongs to the autoinducer-2 exporter (AI-2E) (TC 2.A.86) family.</text>
</comment>
<evidence type="ECO:0000256" key="3">
    <source>
        <dbReference type="ARBA" id="ARBA00022692"/>
    </source>
</evidence>
<dbReference type="InterPro" id="IPR002549">
    <property type="entry name" value="AI-2E-like"/>
</dbReference>
<keyword evidence="3 7" id="KW-0812">Transmembrane</keyword>
<organism evidence="8 9">
    <name type="scientific">Moraxella ovis</name>
    <dbReference type="NCBI Taxonomy" id="29433"/>
    <lineage>
        <taxon>Bacteria</taxon>
        <taxon>Pseudomonadati</taxon>
        <taxon>Pseudomonadota</taxon>
        <taxon>Gammaproteobacteria</taxon>
        <taxon>Moraxellales</taxon>
        <taxon>Moraxellaceae</taxon>
        <taxon>Moraxella</taxon>
    </lineage>
</organism>
<evidence type="ECO:0000256" key="2">
    <source>
        <dbReference type="ARBA" id="ARBA00009773"/>
    </source>
</evidence>
<evidence type="ECO:0000256" key="1">
    <source>
        <dbReference type="ARBA" id="ARBA00004141"/>
    </source>
</evidence>
<gene>
    <name evidence="8" type="primary">yhhT_1</name>
    <name evidence="8" type="ORF">NCTC11227_00806</name>
</gene>
<feature type="transmembrane region" description="Helical" evidence="7">
    <location>
        <begin position="314"/>
        <end position="344"/>
    </location>
</feature>
<dbReference type="Proteomes" id="UP000255102">
    <property type="component" value="Unassembled WGS sequence"/>
</dbReference>
<proteinExistence type="inferred from homology"/>
<feature type="transmembrane region" description="Helical" evidence="7">
    <location>
        <begin position="211"/>
        <end position="233"/>
    </location>
</feature>
<keyword evidence="5 7" id="KW-0472">Membrane</keyword>
<feature type="transmembrane region" description="Helical" evidence="7">
    <location>
        <begin position="7"/>
        <end position="25"/>
    </location>
</feature>
<dbReference type="GO" id="GO:0055085">
    <property type="term" value="P:transmembrane transport"/>
    <property type="evidence" value="ECO:0007669"/>
    <property type="project" value="TreeGrafter"/>
</dbReference>
<evidence type="ECO:0000313" key="9">
    <source>
        <dbReference type="Proteomes" id="UP000255102"/>
    </source>
</evidence>
<keyword evidence="4 7" id="KW-1133">Transmembrane helix</keyword>
<dbReference type="Pfam" id="PF01594">
    <property type="entry name" value="AI-2E_transport"/>
    <property type="match status" value="1"/>
</dbReference>
<name>A0A378PPF9_9GAMM</name>
<dbReference type="EMBL" id="UGPW01000001">
    <property type="protein sequence ID" value="STY86809.1"/>
    <property type="molecule type" value="Genomic_DNA"/>
</dbReference>
<feature type="transmembrane region" description="Helical" evidence="7">
    <location>
        <begin position="149"/>
        <end position="176"/>
    </location>
</feature>
<feature type="transmembrane region" description="Helical" evidence="7">
    <location>
        <begin position="239"/>
        <end position="268"/>
    </location>
</feature>
<evidence type="ECO:0000256" key="7">
    <source>
        <dbReference type="SAM" id="Phobius"/>
    </source>
</evidence>
<dbReference type="RefSeq" id="WP_228703593.1">
    <property type="nucleotide sequence ID" value="NZ_CP011158.1"/>
</dbReference>
<evidence type="ECO:0000256" key="6">
    <source>
        <dbReference type="SAM" id="MobiDB-lite"/>
    </source>
</evidence>
<feature type="transmembrane region" description="Helical" evidence="7">
    <location>
        <begin position="62"/>
        <end position="86"/>
    </location>
</feature>